<reference evidence="3" key="2">
    <citation type="submission" date="2015-03" db="EMBL/GenBank/DDBJ databases">
        <title>Genome sequence of Paenibacillus beijingensis strain DSM 24997T.</title>
        <authorList>
            <person name="Kwak Y."/>
            <person name="Shin J.-H."/>
        </authorList>
    </citation>
    <scope>NUCLEOTIDE SEQUENCE [LARGE SCALE GENOMIC DNA]</scope>
    <source>
        <strain evidence="3">DSM 24997</strain>
    </source>
</reference>
<organism evidence="2 3">
    <name type="scientific">Paenibacillus beijingensis</name>
    <dbReference type="NCBI Taxonomy" id="1126833"/>
    <lineage>
        <taxon>Bacteria</taxon>
        <taxon>Bacillati</taxon>
        <taxon>Bacillota</taxon>
        <taxon>Bacilli</taxon>
        <taxon>Bacillales</taxon>
        <taxon>Paenibacillaceae</taxon>
        <taxon>Paenibacillus</taxon>
    </lineage>
</organism>
<proteinExistence type="predicted"/>
<name>A0A0D5NKQ5_9BACL</name>
<dbReference type="KEGG" id="pbj:VN24_14255"/>
<keyword evidence="3" id="KW-1185">Reference proteome</keyword>
<evidence type="ECO:0008006" key="4">
    <source>
        <dbReference type="Google" id="ProtNLM"/>
    </source>
</evidence>
<protein>
    <recommendedName>
        <fullName evidence="4">ABC transporter permease</fullName>
    </recommendedName>
</protein>
<dbReference type="AlphaFoldDB" id="A0A0D5NKQ5"/>
<feature type="transmembrane region" description="Helical" evidence="1">
    <location>
        <begin position="147"/>
        <end position="173"/>
    </location>
</feature>
<dbReference type="PATRIC" id="fig|1126833.4.peg.3115"/>
<dbReference type="RefSeq" id="WP_045670942.1">
    <property type="nucleotide sequence ID" value="NZ_CP011058.1"/>
</dbReference>
<evidence type="ECO:0000256" key="1">
    <source>
        <dbReference type="SAM" id="Phobius"/>
    </source>
</evidence>
<dbReference type="STRING" id="1126833.VN24_14255"/>
<feature type="transmembrane region" description="Helical" evidence="1">
    <location>
        <begin position="117"/>
        <end position="135"/>
    </location>
</feature>
<dbReference type="Proteomes" id="UP000032633">
    <property type="component" value="Chromosome"/>
</dbReference>
<dbReference type="Pfam" id="PF06182">
    <property type="entry name" value="ABC2_membrane_6"/>
    <property type="match status" value="1"/>
</dbReference>
<dbReference type="HOGENOM" id="CLU_071040_1_0_9"/>
<dbReference type="EMBL" id="CP011058">
    <property type="protein sequence ID" value="AJY75513.1"/>
    <property type="molecule type" value="Genomic_DNA"/>
</dbReference>
<keyword evidence="1" id="KW-0472">Membrane</keyword>
<dbReference type="InterPro" id="IPR010390">
    <property type="entry name" value="ABC-2_transporter-like"/>
</dbReference>
<sequence length="263" mass="29208">MSWLRMYVLLVRASVRSRMQYRFNFWFSVMMAAVINAVDFALLAVILLRFGGIKGWSLAEAGYLYGVLTAAKAIYRSLASDVHHLERYLVSGDLDALLLRPVPVLLALMSQNFHLRVGELLLGGGILALSLHSLLEADQVTWSILPWTLLVIGSGSVLLFAIGLLTASAGFWITRIETLQNITEDAARTAAQYPLTIYPSWLKILFIGVIPIAFANYLPALYLLRHETGWWMPLLAACVALLLLAIAVKVWRIGISRYQSTGS</sequence>
<evidence type="ECO:0000313" key="3">
    <source>
        <dbReference type="Proteomes" id="UP000032633"/>
    </source>
</evidence>
<feature type="transmembrane region" description="Helical" evidence="1">
    <location>
        <begin position="230"/>
        <end position="251"/>
    </location>
</feature>
<reference evidence="2 3" key="1">
    <citation type="journal article" date="2015" name="J. Biotechnol.">
        <title>Complete genome sequence of Paenibacillus beijingensis 7188(T) (=DSM 24997(T)), a novel rhizobacterium from jujube garden soil.</title>
        <authorList>
            <person name="Kwak Y."/>
            <person name="Shin J.H."/>
        </authorList>
    </citation>
    <scope>NUCLEOTIDE SEQUENCE [LARGE SCALE GENOMIC DNA]</scope>
    <source>
        <strain evidence="2 3">DSM 24997</strain>
    </source>
</reference>
<dbReference type="OrthoDB" id="9788195at2"/>
<evidence type="ECO:0000313" key="2">
    <source>
        <dbReference type="EMBL" id="AJY75513.1"/>
    </source>
</evidence>
<dbReference type="PANTHER" id="PTHR36833:SF1">
    <property type="entry name" value="INTEGRAL MEMBRANE TRANSPORT PROTEIN"/>
    <property type="match status" value="1"/>
</dbReference>
<keyword evidence="1" id="KW-0812">Transmembrane</keyword>
<gene>
    <name evidence="2" type="ORF">VN24_14255</name>
</gene>
<dbReference type="PANTHER" id="PTHR36833">
    <property type="entry name" value="SLR0610 PROTEIN-RELATED"/>
    <property type="match status" value="1"/>
</dbReference>
<accession>A0A0D5NKQ5</accession>
<feature type="transmembrane region" description="Helical" evidence="1">
    <location>
        <begin position="25"/>
        <end position="48"/>
    </location>
</feature>
<feature type="transmembrane region" description="Helical" evidence="1">
    <location>
        <begin position="204"/>
        <end position="224"/>
    </location>
</feature>
<keyword evidence="1" id="KW-1133">Transmembrane helix</keyword>